<dbReference type="EMBL" id="CASHTH010002890">
    <property type="protein sequence ID" value="CAI8036715.1"/>
    <property type="molecule type" value="Genomic_DNA"/>
</dbReference>
<dbReference type="Proteomes" id="UP001174909">
    <property type="component" value="Unassembled WGS sequence"/>
</dbReference>
<dbReference type="InterPro" id="IPR036227">
    <property type="entry name" value="Ribosomal_uL15/eL18_sf"/>
</dbReference>
<dbReference type="GO" id="GO:0003735">
    <property type="term" value="F:structural constituent of ribosome"/>
    <property type="evidence" value="ECO:0007669"/>
    <property type="project" value="InterPro"/>
</dbReference>
<keyword evidence="10" id="KW-1185">Reference proteome</keyword>
<evidence type="ECO:0000259" key="8">
    <source>
        <dbReference type="Pfam" id="PF00828"/>
    </source>
</evidence>
<dbReference type="PANTHER" id="PTHR12934">
    <property type="entry name" value="50S RIBOSOMAL PROTEIN L15"/>
    <property type="match status" value="1"/>
</dbReference>
<organism evidence="9 10">
    <name type="scientific">Geodia barretti</name>
    <name type="common">Barrett's horny sponge</name>
    <dbReference type="NCBI Taxonomy" id="519541"/>
    <lineage>
        <taxon>Eukaryota</taxon>
        <taxon>Metazoa</taxon>
        <taxon>Porifera</taxon>
        <taxon>Demospongiae</taxon>
        <taxon>Heteroscleromorpha</taxon>
        <taxon>Tetractinellida</taxon>
        <taxon>Astrophorina</taxon>
        <taxon>Geodiidae</taxon>
        <taxon>Geodia</taxon>
    </lineage>
</organism>
<feature type="region of interest" description="Disordered" evidence="7">
    <location>
        <begin position="1"/>
        <end position="63"/>
    </location>
</feature>
<evidence type="ECO:0000256" key="1">
    <source>
        <dbReference type="ARBA" id="ARBA00007320"/>
    </source>
</evidence>
<evidence type="ECO:0000313" key="10">
    <source>
        <dbReference type="Proteomes" id="UP001174909"/>
    </source>
</evidence>
<evidence type="ECO:0000256" key="2">
    <source>
        <dbReference type="ARBA" id="ARBA00022980"/>
    </source>
</evidence>
<evidence type="ECO:0000256" key="3">
    <source>
        <dbReference type="ARBA" id="ARBA00023274"/>
    </source>
</evidence>
<feature type="domain" description="Large ribosomal subunit protein uL15/eL18" evidence="8">
    <location>
        <begin position="86"/>
        <end position="152"/>
    </location>
</feature>
<dbReference type="GO" id="GO:0006412">
    <property type="term" value="P:translation"/>
    <property type="evidence" value="ECO:0007669"/>
    <property type="project" value="InterPro"/>
</dbReference>
<dbReference type="Pfam" id="PF00828">
    <property type="entry name" value="Ribosomal_L27A"/>
    <property type="match status" value="1"/>
</dbReference>
<evidence type="ECO:0000256" key="5">
    <source>
        <dbReference type="ARBA" id="ARBA00035423"/>
    </source>
</evidence>
<dbReference type="PROSITE" id="PS00475">
    <property type="entry name" value="RIBOSOMAL_L15"/>
    <property type="match status" value="1"/>
</dbReference>
<sequence length="173" mass="18257">MSDVPDSPAEAPRIRRPAGATRKRRVVGRGSAGRRGDTSGRGTKGQRSRAGSGARPGFEGGQMPLYRRIARRGFSNHPFRKIYQTIDVRDLNRFENGTAVDRQALVEAGVIGSVRVPVKLLGSGALERALTVRLDRASAGARQKVTAAGGSIHVTGDGPDDAASDDPAADESN</sequence>
<protein>
    <recommendedName>
        <fullName evidence="4">Large ribosomal subunit protein uL15m</fullName>
    </recommendedName>
    <alternativeName>
        <fullName evidence="5">39S ribosomal protein L15, mitochondrial</fullName>
    </alternativeName>
</protein>
<dbReference type="InterPro" id="IPR005749">
    <property type="entry name" value="Ribosomal_uL15_bac-type"/>
</dbReference>
<dbReference type="GO" id="GO:0015934">
    <property type="term" value="C:large ribosomal subunit"/>
    <property type="evidence" value="ECO:0007669"/>
    <property type="project" value="InterPro"/>
</dbReference>
<reference evidence="9" key="1">
    <citation type="submission" date="2023-03" db="EMBL/GenBank/DDBJ databases">
        <authorList>
            <person name="Steffen K."/>
            <person name="Cardenas P."/>
        </authorList>
    </citation>
    <scope>NUCLEOTIDE SEQUENCE</scope>
</reference>
<dbReference type="AlphaFoldDB" id="A0AA35X3I3"/>
<evidence type="ECO:0000256" key="6">
    <source>
        <dbReference type="RuleBase" id="RU003888"/>
    </source>
</evidence>
<evidence type="ECO:0000256" key="4">
    <source>
        <dbReference type="ARBA" id="ARBA00035299"/>
    </source>
</evidence>
<dbReference type="PANTHER" id="PTHR12934:SF11">
    <property type="entry name" value="LARGE RIBOSOMAL SUBUNIT PROTEIN UL15M"/>
    <property type="match status" value="1"/>
</dbReference>
<keyword evidence="3 6" id="KW-0687">Ribonucleoprotein</keyword>
<gene>
    <name evidence="9" type="ORF">GBAR_LOCUS20560</name>
</gene>
<dbReference type="InterPro" id="IPR001196">
    <property type="entry name" value="Ribosomal_uL15_CS"/>
</dbReference>
<evidence type="ECO:0000313" key="9">
    <source>
        <dbReference type="EMBL" id="CAI8036715.1"/>
    </source>
</evidence>
<name>A0AA35X3I3_GEOBA</name>
<dbReference type="InterPro" id="IPR030878">
    <property type="entry name" value="Ribosomal_uL15"/>
</dbReference>
<feature type="compositionally biased region" description="Acidic residues" evidence="7">
    <location>
        <begin position="158"/>
        <end position="173"/>
    </location>
</feature>
<accession>A0AA35X3I3</accession>
<dbReference type="NCBIfam" id="TIGR01071">
    <property type="entry name" value="rplO_bact"/>
    <property type="match status" value="1"/>
</dbReference>
<comment type="caution">
    <text evidence="9">The sequence shown here is derived from an EMBL/GenBank/DDBJ whole genome shotgun (WGS) entry which is preliminary data.</text>
</comment>
<dbReference type="SUPFAM" id="SSF52080">
    <property type="entry name" value="Ribosomal proteins L15p and L18e"/>
    <property type="match status" value="1"/>
</dbReference>
<dbReference type="HAMAP" id="MF_01341">
    <property type="entry name" value="Ribosomal_uL15"/>
    <property type="match status" value="1"/>
</dbReference>
<feature type="region of interest" description="Disordered" evidence="7">
    <location>
        <begin position="145"/>
        <end position="173"/>
    </location>
</feature>
<keyword evidence="2 6" id="KW-0689">Ribosomal protein</keyword>
<proteinExistence type="inferred from homology"/>
<dbReference type="Gene3D" id="3.100.10.10">
    <property type="match status" value="1"/>
</dbReference>
<comment type="similarity">
    <text evidence="1 6">Belongs to the universal ribosomal protein uL15 family.</text>
</comment>
<dbReference type="InterPro" id="IPR021131">
    <property type="entry name" value="Ribosomal_uL15/eL18"/>
</dbReference>
<evidence type="ECO:0000256" key="7">
    <source>
        <dbReference type="SAM" id="MobiDB-lite"/>
    </source>
</evidence>